<accession>A0A5C3MSB4</accession>
<evidence type="ECO:0000313" key="1">
    <source>
        <dbReference type="EMBL" id="TFK47316.1"/>
    </source>
</evidence>
<evidence type="ECO:0000313" key="2">
    <source>
        <dbReference type="Proteomes" id="UP000305948"/>
    </source>
</evidence>
<gene>
    <name evidence="1" type="ORF">OE88DRAFT_1738612</name>
</gene>
<organism evidence="1 2">
    <name type="scientific">Heliocybe sulcata</name>
    <dbReference type="NCBI Taxonomy" id="5364"/>
    <lineage>
        <taxon>Eukaryota</taxon>
        <taxon>Fungi</taxon>
        <taxon>Dikarya</taxon>
        <taxon>Basidiomycota</taxon>
        <taxon>Agaricomycotina</taxon>
        <taxon>Agaricomycetes</taxon>
        <taxon>Gloeophyllales</taxon>
        <taxon>Gloeophyllaceae</taxon>
        <taxon>Heliocybe</taxon>
    </lineage>
</organism>
<dbReference type="OrthoDB" id="2017365at2759"/>
<evidence type="ECO:0008006" key="3">
    <source>
        <dbReference type="Google" id="ProtNLM"/>
    </source>
</evidence>
<keyword evidence="2" id="KW-1185">Reference proteome</keyword>
<reference evidence="1 2" key="1">
    <citation type="journal article" date="2019" name="Nat. Ecol. Evol.">
        <title>Megaphylogeny resolves global patterns of mushroom evolution.</title>
        <authorList>
            <person name="Varga T."/>
            <person name="Krizsan K."/>
            <person name="Foldi C."/>
            <person name="Dima B."/>
            <person name="Sanchez-Garcia M."/>
            <person name="Sanchez-Ramirez S."/>
            <person name="Szollosi G.J."/>
            <person name="Szarkandi J.G."/>
            <person name="Papp V."/>
            <person name="Albert L."/>
            <person name="Andreopoulos W."/>
            <person name="Angelini C."/>
            <person name="Antonin V."/>
            <person name="Barry K.W."/>
            <person name="Bougher N.L."/>
            <person name="Buchanan P."/>
            <person name="Buyck B."/>
            <person name="Bense V."/>
            <person name="Catcheside P."/>
            <person name="Chovatia M."/>
            <person name="Cooper J."/>
            <person name="Damon W."/>
            <person name="Desjardin D."/>
            <person name="Finy P."/>
            <person name="Geml J."/>
            <person name="Haridas S."/>
            <person name="Hughes K."/>
            <person name="Justo A."/>
            <person name="Karasinski D."/>
            <person name="Kautmanova I."/>
            <person name="Kiss B."/>
            <person name="Kocsube S."/>
            <person name="Kotiranta H."/>
            <person name="LaButti K.M."/>
            <person name="Lechner B.E."/>
            <person name="Liimatainen K."/>
            <person name="Lipzen A."/>
            <person name="Lukacs Z."/>
            <person name="Mihaltcheva S."/>
            <person name="Morgado L.N."/>
            <person name="Niskanen T."/>
            <person name="Noordeloos M.E."/>
            <person name="Ohm R.A."/>
            <person name="Ortiz-Santana B."/>
            <person name="Ovrebo C."/>
            <person name="Racz N."/>
            <person name="Riley R."/>
            <person name="Savchenko A."/>
            <person name="Shiryaev A."/>
            <person name="Soop K."/>
            <person name="Spirin V."/>
            <person name="Szebenyi C."/>
            <person name="Tomsovsky M."/>
            <person name="Tulloss R.E."/>
            <person name="Uehling J."/>
            <person name="Grigoriev I.V."/>
            <person name="Vagvolgyi C."/>
            <person name="Papp T."/>
            <person name="Martin F.M."/>
            <person name="Miettinen O."/>
            <person name="Hibbett D.S."/>
            <person name="Nagy L.G."/>
        </authorList>
    </citation>
    <scope>NUCLEOTIDE SEQUENCE [LARGE SCALE GENOMIC DNA]</scope>
    <source>
        <strain evidence="1 2">OMC1185</strain>
    </source>
</reference>
<sequence>MSLPPSDANHLSGPQRLWLFRDIFLSHGLQLGCCISDTRAAALRFGESSTSAVVTSSAAVPPVLIHIAQLWGSLLWQETNHKFGLAEEDDQLAKVQVLLDIAPNDVCDPVTTVLAHCLVSMYHFSKVNIVDGREHLARAALVVSENHLRLCLDSSSIFSSNSLYSSQEINAILLQLLYQDTAGTMLLNLPALVGVDLYAQFQNLPVPPRDSSKLDLIVFRTKSVFHLNEANHLANVWHGTTGAEGQASFPVQSYEWYFDLVQRISNHIAILTPILLQHVVIGGDPEPLRATKLCLAMEHAAAAELYELLAATEPLYCGKSLTSALEVVQITSTFDDSDFHFLDPILGVCWTTATTVLRRIQGMIKLGSAVPLQLDEWTIRRGLSTMISASVKLERAMPFVVRPPELSTAQT</sequence>
<protein>
    <recommendedName>
        <fullName evidence="3">Transcription factor domain-containing protein</fullName>
    </recommendedName>
</protein>
<dbReference type="Proteomes" id="UP000305948">
    <property type="component" value="Unassembled WGS sequence"/>
</dbReference>
<dbReference type="EMBL" id="ML213524">
    <property type="protein sequence ID" value="TFK47316.1"/>
    <property type="molecule type" value="Genomic_DNA"/>
</dbReference>
<dbReference type="STRING" id="5364.A0A5C3MSB4"/>
<dbReference type="AlphaFoldDB" id="A0A5C3MSB4"/>
<proteinExistence type="predicted"/>
<name>A0A5C3MSB4_9AGAM</name>